<evidence type="ECO:0000313" key="3">
    <source>
        <dbReference type="Proteomes" id="UP000275663"/>
    </source>
</evidence>
<feature type="chain" id="PRO_5018758153" description="Lipoprotein" evidence="1">
    <location>
        <begin position="20"/>
        <end position="60"/>
    </location>
</feature>
<sequence>MRTCIFYIALLICSLSLNGCTVIAIAGVAASTTVSLGTAVVGTAYDVTKAGVGAVTSSSK</sequence>
<reference evidence="2 3" key="1">
    <citation type="journal article" date="2011" name="Int. J. Syst. Evol. Microbiol.">
        <title>Description of Undibacterium oligocarboniphilum sp. nov., isolated from purified water, and Undibacterium pigrum strain CCUG 49012 as the type strain of Undibacterium parvum sp. nov., and emended descriptions of the genus Undibacterium and the species Undibacterium pigrum.</title>
        <authorList>
            <person name="Eder W."/>
            <person name="Wanner G."/>
            <person name="Ludwig W."/>
            <person name="Busse H.J."/>
            <person name="Ziemke-Kageler F."/>
            <person name="Lang E."/>
        </authorList>
    </citation>
    <scope>NUCLEOTIDE SEQUENCE [LARGE SCALE GENOMIC DNA]</scope>
    <source>
        <strain evidence="2 3">DSM 23061</strain>
    </source>
</reference>
<accession>A0A3Q9BN50</accession>
<dbReference type="OrthoDB" id="8781666at2"/>
<dbReference type="KEGG" id="upv:EJN92_01295"/>
<dbReference type="AlphaFoldDB" id="A0A3Q9BN50"/>
<organism evidence="2 3">
    <name type="scientific">Undibacterium parvum</name>
    <dbReference type="NCBI Taxonomy" id="401471"/>
    <lineage>
        <taxon>Bacteria</taxon>
        <taxon>Pseudomonadati</taxon>
        <taxon>Pseudomonadota</taxon>
        <taxon>Betaproteobacteria</taxon>
        <taxon>Burkholderiales</taxon>
        <taxon>Oxalobacteraceae</taxon>
        <taxon>Undibacterium</taxon>
    </lineage>
</organism>
<dbReference type="Proteomes" id="UP000275663">
    <property type="component" value="Chromosome"/>
</dbReference>
<keyword evidence="3" id="KW-1185">Reference proteome</keyword>
<protein>
    <recommendedName>
        <fullName evidence="4">Lipoprotein</fullName>
    </recommendedName>
</protein>
<feature type="signal peptide" evidence="1">
    <location>
        <begin position="1"/>
        <end position="19"/>
    </location>
</feature>
<evidence type="ECO:0008006" key="4">
    <source>
        <dbReference type="Google" id="ProtNLM"/>
    </source>
</evidence>
<gene>
    <name evidence="2" type="ORF">EJN92_01295</name>
</gene>
<proteinExistence type="predicted"/>
<evidence type="ECO:0000313" key="2">
    <source>
        <dbReference type="EMBL" id="AZP10780.1"/>
    </source>
</evidence>
<dbReference type="EMBL" id="CP034464">
    <property type="protein sequence ID" value="AZP10780.1"/>
    <property type="molecule type" value="Genomic_DNA"/>
</dbReference>
<name>A0A3Q9BN50_9BURK</name>
<keyword evidence="1" id="KW-0732">Signal</keyword>
<evidence type="ECO:0000256" key="1">
    <source>
        <dbReference type="SAM" id="SignalP"/>
    </source>
</evidence>